<sequence length="74" mass="7464">MPSLLCDLEDLLVAWKAEAHTFDACNMPASALAVRDCHRRLTALVGAHALAPSASSTAATGNENAGSGAAVESG</sequence>
<dbReference type="EMBL" id="CP144460">
    <property type="protein sequence ID" value="XBS37415.1"/>
    <property type="molecule type" value="Genomic_DNA"/>
</dbReference>
<evidence type="ECO:0000256" key="1">
    <source>
        <dbReference type="SAM" id="MobiDB-lite"/>
    </source>
</evidence>
<accession>A0AAU7P6N6</accession>
<dbReference type="AlphaFoldDB" id="A0AAU7P6N6"/>
<organism evidence="2">
    <name type="scientific">Xanthomonas sp. 10-10</name>
    <dbReference type="NCBI Taxonomy" id="3115848"/>
    <lineage>
        <taxon>Bacteria</taxon>
        <taxon>Pseudomonadati</taxon>
        <taxon>Pseudomonadota</taxon>
        <taxon>Gammaproteobacteria</taxon>
        <taxon>Lysobacterales</taxon>
        <taxon>Lysobacteraceae</taxon>
        <taxon>Xanthomonas</taxon>
    </lineage>
</organism>
<name>A0AAU7P6N6_9XANT</name>
<proteinExistence type="predicted"/>
<gene>
    <name evidence="2" type="ORF">VZ068_18585</name>
</gene>
<dbReference type="RefSeq" id="WP_349656115.1">
    <property type="nucleotide sequence ID" value="NZ_CP144460.1"/>
</dbReference>
<feature type="region of interest" description="Disordered" evidence="1">
    <location>
        <begin position="52"/>
        <end position="74"/>
    </location>
</feature>
<protein>
    <submittedName>
        <fullName evidence="2">Uncharacterized protein</fullName>
    </submittedName>
</protein>
<evidence type="ECO:0000313" key="2">
    <source>
        <dbReference type="EMBL" id="XBS37415.1"/>
    </source>
</evidence>
<reference evidence="2" key="1">
    <citation type="submission" date="2024-02" db="EMBL/GenBank/DDBJ databases">
        <title>Complete genome sequence of Xanthomonas sp. 10-10.</title>
        <authorList>
            <person name="Biessy A."/>
            <person name="Ciotola M."/>
            <person name="Cadieux M."/>
            <person name="Soufiane B."/>
            <person name="Laforest M."/>
            <person name="Filion M."/>
        </authorList>
    </citation>
    <scope>NUCLEOTIDE SEQUENCE</scope>
    <source>
        <strain evidence="2">10-10</strain>
    </source>
</reference>